<evidence type="ECO:0000313" key="3">
    <source>
        <dbReference type="Proteomes" id="UP001374535"/>
    </source>
</evidence>
<feature type="compositionally biased region" description="Basic and acidic residues" evidence="1">
    <location>
        <begin position="9"/>
        <end position="19"/>
    </location>
</feature>
<protein>
    <submittedName>
        <fullName evidence="2">Uncharacterized protein</fullName>
    </submittedName>
</protein>
<keyword evidence="3" id="KW-1185">Reference proteome</keyword>
<evidence type="ECO:0000256" key="1">
    <source>
        <dbReference type="SAM" id="MobiDB-lite"/>
    </source>
</evidence>
<dbReference type="Proteomes" id="UP001374535">
    <property type="component" value="Chromosome 2"/>
</dbReference>
<name>A0AAQ3NYL2_VIGMU</name>
<reference evidence="2 3" key="1">
    <citation type="journal article" date="2023" name="Life. Sci Alliance">
        <title>Evolutionary insights into 3D genome organization and epigenetic landscape of Vigna mungo.</title>
        <authorList>
            <person name="Junaid A."/>
            <person name="Singh B."/>
            <person name="Bhatia S."/>
        </authorList>
    </citation>
    <scope>NUCLEOTIDE SEQUENCE [LARGE SCALE GENOMIC DNA]</scope>
    <source>
        <strain evidence="2">Urdbean</strain>
    </source>
</reference>
<gene>
    <name evidence="2" type="ORF">V8G54_005756</name>
</gene>
<feature type="region of interest" description="Disordered" evidence="1">
    <location>
        <begin position="1"/>
        <end position="35"/>
    </location>
</feature>
<sequence>MEAGQDSLLDIKKTKKASDGGENSNNWEKERETYISTGIRRQYRREENTCEGEGKDKNCDGDIVVVASEKVAKAVVFRGDNGVGCGVYVKTVKKGEDRGKKVEYGGNMVTIMAGNKVEDAAVLRLQYNVQRKQLAQHDDDDKIGWSDQQALSFLASRRNKSGQG</sequence>
<organism evidence="2 3">
    <name type="scientific">Vigna mungo</name>
    <name type="common">Black gram</name>
    <name type="synonym">Phaseolus mungo</name>
    <dbReference type="NCBI Taxonomy" id="3915"/>
    <lineage>
        <taxon>Eukaryota</taxon>
        <taxon>Viridiplantae</taxon>
        <taxon>Streptophyta</taxon>
        <taxon>Embryophyta</taxon>
        <taxon>Tracheophyta</taxon>
        <taxon>Spermatophyta</taxon>
        <taxon>Magnoliopsida</taxon>
        <taxon>eudicotyledons</taxon>
        <taxon>Gunneridae</taxon>
        <taxon>Pentapetalae</taxon>
        <taxon>rosids</taxon>
        <taxon>fabids</taxon>
        <taxon>Fabales</taxon>
        <taxon>Fabaceae</taxon>
        <taxon>Papilionoideae</taxon>
        <taxon>50 kb inversion clade</taxon>
        <taxon>NPAAA clade</taxon>
        <taxon>indigoferoid/millettioid clade</taxon>
        <taxon>Phaseoleae</taxon>
        <taxon>Vigna</taxon>
    </lineage>
</organism>
<evidence type="ECO:0000313" key="2">
    <source>
        <dbReference type="EMBL" id="WVZ18434.1"/>
    </source>
</evidence>
<proteinExistence type="predicted"/>
<accession>A0AAQ3NYL2</accession>
<dbReference type="EMBL" id="CP144699">
    <property type="protein sequence ID" value="WVZ18434.1"/>
    <property type="molecule type" value="Genomic_DNA"/>
</dbReference>
<dbReference type="AlphaFoldDB" id="A0AAQ3NYL2"/>